<name>A0ABQ7D2W9_BRACR</name>
<dbReference type="Proteomes" id="UP000266723">
    <property type="component" value="Unassembled WGS sequence"/>
</dbReference>
<organism evidence="1 2">
    <name type="scientific">Brassica cretica</name>
    <name type="common">Mustard</name>
    <dbReference type="NCBI Taxonomy" id="69181"/>
    <lineage>
        <taxon>Eukaryota</taxon>
        <taxon>Viridiplantae</taxon>
        <taxon>Streptophyta</taxon>
        <taxon>Embryophyta</taxon>
        <taxon>Tracheophyta</taxon>
        <taxon>Spermatophyta</taxon>
        <taxon>Magnoliopsida</taxon>
        <taxon>eudicotyledons</taxon>
        <taxon>Gunneridae</taxon>
        <taxon>Pentapetalae</taxon>
        <taxon>rosids</taxon>
        <taxon>malvids</taxon>
        <taxon>Brassicales</taxon>
        <taxon>Brassicaceae</taxon>
        <taxon>Brassiceae</taxon>
        <taxon>Brassica</taxon>
    </lineage>
</organism>
<evidence type="ECO:0000313" key="1">
    <source>
        <dbReference type="EMBL" id="KAF3565290.1"/>
    </source>
</evidence>
<gene>
    <name evidence="1" type="ORF">DY000_02013475</name>
</gene>
<keyword evidence="2" id="KW-1185">Reference proteome</keyword>
<reference evidence="1 2" key="1">
    <citation type="journal article" date="2020" name="BMC Genomics">
        <title>Intraspecific diversification of the crop wild relative Brassica cretica Lam. using demographic model selection.</title>
        <authorList>
            <person name="Kioukis A."/>
            <person name="Michalopoulou V.A."/>
            <person name="Briers L."/>
            <person name="Pirintsos S."/>
            <person name="Studholme D.J."/>
            <person name="Pavlidis P."/>
            <person name="Sarris P.F."/>
        </authorList>
    </citation>
    <scope>NUCLEOTIDE SEQUENCE [LARGE SCALE GENOMIC DNA]</scope>
    <source>
        <strain evidence="2">cv. PFS-1207/04</strain>
    </source>
</reference>
<protein>
    <submittedName>
        <fullName evidence="1">Uncharacterized protein</fullName>
    </submittedName>
</protein>
<dbReference type="EMBL" id="QGKV02000759">
    <property type="protein sequence ID" value="KAF3565290.1"/>
    <property type="molecule type" value="Genomic_DNA"/>
</dbReference>
<accession>A0ABQ7D2W9</accession>
<sequence length="265" mass="30000">MLLPSLNNSNYSRRRLQSDSTLLCLERREEIRRTKERCDDEFKVSDELRRPEKMVLITKPNRRLFVREKAELKKEVGFNLGYIGEKTRHDAVRSIARCKASVTTPSASPPPPWLHSCLHFWLNLVTAIYNSGFILSPLPANLSFLTSDLESMSSLAEIDNEEVEIKMMVAAAEVMVMVAETASLAEVENEETEMMVMVVVVTDFVYGWMRCCCGMETMTIQSKLYFFGVGKKVAGNRDDDAITIVLGNKVDSRSRSDCSKYIDSG</sequence>
<evidence type="ECO:0000313" key="2">
    <source>
        <dbReference type="Proteomes" id="UP000266723"/>
    </source>
</evidence>
<comment type="caution">
    <text evidence="1">The sequence shown here is derived from an EMBL/GenBank/DDBJ whole genome shotgun (WGS) entry which is preliminary data.</text>
</comment>
<proteinExistence type="predicted"/>